<accession>A0A974CEY5</accession>
<sequence>MDQVFEQNPLEKKHPFVSMPSIQFLHLYFFGGCLVRGDYLHAWWHCPFVSALWTEVYQMASQIIGGTIEPTIESALSSLPYPKLASGLSNPGSNLLGHCFTLASPLPFCHFSH</sequence>
<evidence type="ECO:0000313" key="2">
    <source>
        <dbReference type="Proteomes" id="UP000694892"/>
    </source>
</evidence>
<protein>
    <submittedName>
        <fullName evidence="1">Uncharacterized protein</fullName>
    </submittedName>
</protein>
<evidence type="ECO:0000313" key="1">
    <source>
        <dbReference type="EMBL" id="OCT71863.1"/>
    </source>
</evidence>
<reference evidence="2" key="1">
    <citation type="journal article" date="2016" name="Nature">
        <title>Genome evolution in the allotetraploid frog Xenopus laevis.</title>
        <authorList>
            <person name="Session A.M."/>
            <person name="Uno Y."/>
            <person name="Kwon T."/>
            <person name="Chapman J.A."/>
            <person name="Toyoda A."/>
            <person name="Takahashi S."/>
            <person name="Fukui A."/>
            <person name="Hikosaka A."/>
            <person name="Suzuki A."/>
            <person name="Kondo M."/>
            <person name="van Heeringen S.J."/>
            <person name="Quigley I."/>
            <person name="Heinz S."/>
            <person name="Ogino H."/>
            <person name="Ochi H."/>
            <person name="Hellsten U."/>
            <person name="Lyons J.B."/>
            <person name="Simakov O."/>
            <person name="Putnam N."/>
            <person name="Stites J."/>
            <person name="Kuroki Y."/>
            <person name="Tanaka T."/>
            <person name="Michiue T."/>
            <person name="Watanabe M."/>
            <person name="Bogdanovic O."/>
            <person name="Lister R."/>
            <person name="Georgiou G."/>
            <person name="Paranjpe S.S."/>
            <person name="van Kruijsbergen I."/>
            <person name="Shu S."/>
            <person name="Carlson J."/>
            <person name="Kinoshita T."/>
            <person name="Ohta Y."/>
            <person name="Mawaribuchi S."/>
            <person name="Jenkins J."/>
            <person name="Grimwood J."/>
            <person name="Schmutz J."/>
            <person name="Mitros T."/>
            <person name="Mozaffari S.V."/>
            <person name="Suzuki Y."/>
            <person name="Haramoto Y."/>
            <person name="Yamamoto T.S."/>
            <person name="Takagi C."/>
            <person name="Heald R."/>
            <person name="Miller K."/>
            <person name="Haudenschild C."/>
            <person name="Kitzman J."/>
            <person name="Nakayama T."/>
            <person name="Izutsu Y."/>
            <person name="Robert J."/>
            <person name="Fortriede J."/>
            <person name="Burns K."/>
            <person name="Lotay V."/>
            <person name="Karimi K."/>
            <person name="Yasuoka Y."/>
            <person name="Dichmann D.S."/>
            <person name="Flajnik M.F."/>
            <person name="Houston D.W."/>
            <person name="Shendure J."/>
            <person name="DuPasquier L."/>
            <person name="Vize P.D."/>
            <person name="Zorn A.M."/>
            <person name="Ito M."/>
            <person name="Marcotte E.M."/>
            <person name="Wallingford J.B."/>
            <person name="Ito Y."/>
            <person name="Asashima M."/>
            <person name="Ueno N."/>
            <person name="Matsuda Y."/>
            <person name="Veenstra G.J."/>
            <person name="Fujiyama A."/>
            <person name="Harland R.M."/>
            <person name="Taira M."/>
            <person name="Rokhsar D.S."/>
        </authorList>
    </citation>
    <scope>NUCLEOTIDE SEQUENCE [LARGE SCALE GENOMIC DNA]</scope>
    <source>
        <strain evidence="2">J</strain>
    </source>
</reference>
<name>A0A974CEY5_XENLA</name>
<organism evidence="1 2">
    <name type="scientific">Xenopus laevis</name>
    <name type="common">African clawed frog</name>
    <dbReference type="NCBI Taxonomy" id="8355"/>
    <lineage>
        <taxon>Eukaryota</taxon>
        <taxon>Metazoa</taxon>
        <taxon>Chordata</taxon>
        <taxon>Craniata</taxon>
        <taxon>Vertebrata</taxon>
        <taxon>Euteleostomi</taxon>
        <taxon>Amphibia</taxon>
        <taxon>Batrachia</taxon>
        <taxon>Anura</taxon>
        <taxon>Pipoidea</taxon>
        <taxon>Pipidae</taxon>
        <taxon>Xenopodinae</taxon>
        <taxon>Xenopus</taxon>
        <taxon>Xenopus</taxon>
    </lineage>
</organism>
<proteinExistence type="predicted"/>
<gene>
    <name evidence="1" type="ORF">XELAEV_18034839mg</name>
</gene>
<dbReference type="Proteomes" id="UP000694892">
    <property type="component" value="Chromosome 7L"/>
</dbReference>
<dbReference type="EMBL" id="CM004478">
    <property type="protein sequence ID" value="OCT71863.1"/>
    <property type="molecule type" value="Genomic_DNA"/>
</dbReference>
<dbReference type="AlphaFoldDB" id="A0A974CEY5"/>